<dbReference type="PANTHER" id="PTHR18968:SF166">
    <property type="entry name" value="2-HYDROXYACYL-COA LYASE 2"/>
    <property type="match status" value="1"/>
</dbReference>
<comment type="similarity">
    <text evidence="3 6">Belongs to the TPP enzyme family.</text>
</comment>
<keyword evidence="11" id="KW-1185">Reference proteome</keyword>
<dbReference type="GO" id="GO:0050660">
    <property type="term" value="F:flavin adenine dinucleotide binding"/>
    <property type="evidence" value="ECO:0007669"/>
    <property type="project" value="TreeGrafter"/>
</dbReference>
<reference evidence="10 11" key="1">
    <citation type="submission" date="2015-09" db="EMBL/GenBank/DDBJ databases">
        <title>Draft Genome Sequence of Bradyrhizobium manausense Strain BR 3351T, a Novel Symbiotic Nitrogen-Fixing Alphaproteobacterium Isolated from Brazilian Amazon Rain Forest.</title>
        <authorList>
            <person name="De Araujo J.L."/>
            <person name="Zilli J.E."/>
        </authorList>
    </citation>
    <scope>NUCLEOTIDE SEQUENCE [LARGE SCALE GENOMIC DNA]</scope>
    <source>
        <strain evidence="10 11">BR3351</strain>
    </source>
</reference>
<evidence type="ECO:0000313" key="11">
    <source>
        <dbReference type="Proteomes" id="UP000051936"/>
    </source>
</evidence>
<evidence type="ECO:0000256" key="5">
    <source>
        <dbReference type="ARBA" id="ARBA00023052"/>
    </source>
</evidence>
<sequence>MSTKNTKTGAQAVSNALVELGVTHIFGMDTPEPLYIDLDPSIRAITVHDERAGAVMADAFARVSGRVGVCGAIRGPGATNLVSGLAEAYNTSTPVLALVNDIATPNMDRNAIQGIDHVRLFEQMTKWGRRVDAPERAADYVAHAMRVATTGRPGPVVIAFPDSALTNGPVNPVQITEPATYPRVRIAADPSLIEQAAQRIKAAARPIVIAGGGLHLSQGYDALQALAERLQIPVATTPLGKGAIAETHPLAAGVVGSYTAGEGARGWLANQAVREADLVVLVGTKTDSIATNDYTIPSRDQQIIHIDIDPVELGRTYVALEIAADAKLALDQLVQAVPQRTEPSAWTRGLQSKIAAWNATFEALDLGKGSIDPRQIYRSLNALLGEDDIVTTDASYSSAWGMDLLRYKKAGRKFLAPRGFAGLGWGVPAAIGAKFAKPDSAVYCVTGDGGFGYVAMEMETAARYGVPICVIVLNNSILGFQQHYEKHRFGKTVQTSFTPVNYADLARTLNCDGIRVTTPAELEDALQGARGLSRPLLIDVVVPAEARPPISTFASAPADAQH</sequence>
<dbReference type="CDD" id="cd07035">
    <property type="entry name" value="TPP_PYR_POX_like"/>
    <property type="match status" value="1"/>
</dbReference>
<dbReference type="PANTHER" id="PTHR18968">
    <property type="entry name" value="THIAMINE PYROPHOSPHATE ENZYMES"/>
    <property type="match status" value="1"/>
</dbReference>
<dbReference type="Gene3D" id="3.40.50.970">
    <property type="match status" value="2"/>
</dbReference>
<feature type="domain" description="Thiamine pyrophosphate enzyme N-terminal TPP-binding" evidence="9">
    <location>
        <begin position="8"/>
        <end position="118"/>
    </location>
</feature>
<dbReference type="Pfam" id="PF00205">
    <property type="entry name" value="TPP_enzyme_M"/>
    <property type="match status" value="1"/>
</dbReference>
<protein>
    <recommendedName>
        <fullName evidence="12">Acetolactate synthase</fullName>
    </recommendedName>
</protein>
<evidence type="ECO:0000256" key="2">
    <source>
        <dbReference type="ARBA" id="ARBA00001964"/>
    </source>
</evidence>
<feature type="domain" description="Thiamine pyrophosphate enzyme central" evidence="7">
    <location>
        <begin position="193"/>
        <end position="333"/>
    </location>
</feature>
<dbReference type="GO" id="GO:0003984">
    <property type="term" value="F:acetolactate synthase activity"/>
    <property type="evidence" value="ECO:0007669"/>
    <property type="project" value="TreeGrafter"/>
</dbReference>
<dbReference type="Gene3D" id="3.40.50.1220">
    <property type="entry name" value="TPP-binding domain"/>
    <property type="match status" value="1"/>
</dbReference>
<keyword evidence="5 6" id="KW-0786">Thiamine pyrophosphate</keyword>
<dbReference type="Proteomes" id="UP000051936">
    <property type="component" value="Unassembled WGS sequence"/>
</dbReference>
<dbReference type="GO" id="GO:0000287">
    <property type="term" value="F:magnesium ion binding"/>
    <property type="evidence" value="ECO:0007669"/>
    <property type="project" value="InterPro"/>
</dbReference>
<dbReference type="RefSeq" id="WP_057750670.1">
    <property type="nucleotide sequence ID" value="NZ_LJYG01000091.1"/>
</dbReference>
<dbReference type="InterPro" id="IPR012001">
    <property type="entry name" value="Thiamin_PyroP_enz_TPP-bd_dom"/>
</dbReference>
<dbReference type="InterPro" id="IPR045229">
    <property type="entry name" value="TPP_enz"/>
</dbReference>
<dbReference type="GO" id="GO:0009097">
    <property type="term" value="P:isoleucine biosynthetic process"/>
    <property type="evidence" value="ECO:0007669"/>
    <property type="project" value="TreeGrafter"/>
</dbReference>
<evidence type="ECO:0000259" key="7">
    <source>
        <dbReference type="Pfam" id="PF00205"/>
    </source>
</evidence>
<dbReference type="GO" id="GO:0030976">
    <property type="term" value="F:thiamine pyrophosphate binding"/>
    <property type="evidence" value="ECO:0007669"/>
    <property type="project" value="InterPro"/>
</dbReference>
<comment type="cofactor">
    <cofactor evidence="2">
        <name>thiamine diphosphate</name>
        <dbReference type="ChEBI" id="CHEBI:58937"/>
    </cofactor>
</comment>
<dbReference type="InterPro" id="IPR012000">
    <property type="entry name" value="Thiamin_PyroP_enz_cen_dom"/>
</dbReference>
<dbReference type="AlphaFoldDB" id="A0A0R3DGE0"/>
<dbReference type="InterPro" id="IPR029035">
    <property type="entry name" value="DHS-like_NAD/FAD-binding_dom"/>
</dbReference>
<proteinExistence type="inferred from homology"/>
<dbReference type="Pfam" id="PF02776">
    <property type="entry name" value="TPP_enzyme_N"/>
    <property type="match status" value="1"/>
</dbReference>
<evidence type="ECO:0000256" key="3">
    <source>
        <dbReference type="ARBA" id="ARBA00007812"/>
    </source>
</evidence>
<dbReference type="OrthoDB" id="4494979at2"/>
<dbReference type="SUPFAM" id="SSF52467">
    <property type="entry name" value="DHS-like NAD/FAD-binding domain"/>
    <property type="match status" value="1"/>
</dbReference>
<evidence type="ECO:0000259" key="8">
    <source>
        <dbReference type="Pfam" id="PF02775"/>
    </source>
</evidence>
<feature type="domain" description="Thiamine pyrophosphate enzyme TPP-binding" evidence="8">
    <location>
        <begin position="396"/>
        <end position="540"/>
    </location>
</feature>
<dbReference type="GO" id="GO:0005948">
    <property type="term" value="C:acetolactate synthase complex"/>
    <property type="evidence" value="ECO:0007669"/>
    <property type="project" value="TreeGrafter"/>
</dbReference>
<dbReference type="SUPFAM" id="SSF52518">
    <property type="entry name" value="Thiamin diphosphate-binding fold (THDP-binding)"/>
    <property type="match status" value="2"/>
</dbReference>
<evidence type="ECO:0000256" key="6">
    <source>
        <dbReference type="RuleBase" id="RU362132"/>
    </source>
</evidence>
<dbReference type="PROSITE" id="PS00187">
    <property type="entry name" value="TPP_ENZYMES"/>
    <property type="match status" value="1"/>
</dbReference>
<dbReference type="InterPro" id="IPR011766">
    <property type="entry name" value="TPP_enzyme_TPP-bd"/>
</dbReference>
<comment type="cofactor">
    <cofactor evidence="1">
        <name>Mg(2+)</name>
        <dbReference type="ChEBI" id="CHEBI:18420"/>
    </cofactor>
</comment>
<evidence type="ECO:0000313" key="10">
    <source>
        <dbReference type="EMBL" id="KRQ08984.1"/>
    </source>
</evidence>
<dbReference type="Pfam" id="PF02775">
    <property type="entry name" value="TPP_enzyme_C"/>
    <property type="match status" value="1"/>
</dbReference>
<dbReference type="InterPro" id="IPR000399">
    <property type="entry name" value="TPP-bd_CS"/>
</dbReference>
<evidence type="ECO:0000256" key="1">
    <source>
        <dbReference type="ARBA" id="ARBA00001946"/>
    </source>
</evidence>
<dbReference type="GO" id="GO:0009099">
    <property type="term" value="P:L-valine biosynthetic process"/>
    <property type="evidence" value="ECO:0007669"/>
    <property type="project" value="TreeGrafter"/>
</dbReference>
<dbReference type="CDD" id="cd00568">
    <property type="entry name" value="TPP_enzymes"/>
    <property type="match status" value="1"/>
</dbReference>
<gene>
    <name evidence="10" type="ORF">AOQ71_21625</name>
</gene>
<dbReference type="EMBL" id="LJYG01000091">
    <property type="protein sequence ID" value="KRQ08984.1"/>
    <property type="molecule type" value="Genomic_DNA"/>
</dbReference>
<dbReference type="InterPro" id="IPR029061">
    <property type="entry name" value="THDP-binding"/>
</dbReference>
<dbReference type="STRING" id="989370.AOQ71_21625"/>
<comment type="caution">
    <text evidence="10">The sequence shown here is derived from an EMBL/GenBank/DDBJ whole genome shotgun (WGS) entry which is preliminary data.</text>
</comment>
<accession>A0A0R3DGE0</accession>
<evidence type="ECO:0000256" key="4">
    <source>
        <dbReference type="ARBA" id="ARBA00022723"/>
    </source>
</evidence>
<evidence type="ECO:0000259" key="9">
    <source>
        <dbReference type="Pfam" id="PF02776"/>
    </source>
</evidence>
<name>A0A0R3DGE0_9BRAD</name>
<evidence type="ECO:0008006" key="12">
    <source>
        <dbReference type="Google" id="ProtNLM"/>
    </source>
</evidence>
<organism evidence="10 11">
    <name type="scientific">Bradyrhizobium manausense</name>
    <dbReference type="NCBI Taxonomy" id="989370"/>
    <lineage>
        <taxon>Bacteria</taxon>
        <taxon>Pseudomonadati</taxon>
        <taxon>Pseudomonadota</taxon>
        <taxon>Alphaproteobacteria</taxon>
        <taxon>Hyphomicrobiales</taxon>
        <taxon>Nitrobacteraceae</taxon>
        <taxon>Bradyrhizobium</taxon>
    </lineage>
</organism>
<keyword evidence="4" id="KW-0479">Metal-binding</keyword>